<accession>A0A6J3L1L3</accession>
<comment type="caution">
    <text evidence="1">Lacks conserved residue(s) required for the propagation of feature annotation.</text>
</comment>
<dbReference type="InterPro" id="IPR050372">
    <property type="entry name" value="Neurexin-related_CASP"/>
</dbReference>
<feature type="domain" description="Laminin G" evidence="4">
    <location>
        <begin position="27"/>
        <end position="211"/>
    </location>
</feature>
<feature type="signal peptide" evidence="3">
    <location>
        <begin position="1"/>
        <end position="26"/>
    </location>
</feature>
<protein>
    <submittedName>
        <fullName evidence="6">Neurexin-3-like</fullName>
    </submittedName>
</protein>
<dbReference type="GO" id="GO:0016020">
    <property type="term" value="C:membrane"/>
    <property type="evidence" value="ECO:0007669"/>
    <property type="project" value="UniProtKB-SubCell"/>
</dbReference>
<evidence type="ECO:0000313" key="5">
    <source>
        <dbReference type="Proteomes" id="UP000504631"/>
    </source>
</evidence>
<dbReference type="GeneID" id="117237783"/>
<dbReference type="AlphaFoldDB" id="A0A6J3L1L3"/>
<feature type="compositionally biased region" description="Basic and acidic residues" evidence="2">
    <location>
        <begin position="221"/>
        <end position="235"/>
    </location>
</feature>
<feature type="region of interest" description="Disordered" evidence="2">
    <location>
        <begin position="217"/>
        <end position="238"/>
    </location>
</feature>
<dbReference type="Pfam" id="PF02210">
    <property type="entry name" value="Laminin_G_2"/>
    <property type="match status" value="1"/>
</dbReference>
<dbReference type="SMART" id="SM00282">
    <property type="entry name" value="LamG"/>
    <property type="match status" value="1"/>
</dbReference>
<dbReference type="PROSITE" id="PS50025">
    <property type="entry name" value="LAM_G_DOMAIN"/>
    <property type="match status" value="1"/>
</dbReference>
<dbReference type="FunFam" id="2.60.120.200:FF:000166">
    <property type="entry name" value="neurexin-1 isoform X4"/>
    <property type="match status" value="1"/>
</dbReference>
<dbReference type="KEGG" id="bvk:117237783"/>
<evidence type="ECO:0000256" key="1">
    <source>
        <dbReference type="PROSITE-ProRule" id="PRU00122"/>
    </source>
</evidence>
<evidence type="ECO:0000256" key="2">
    <source>
        <dbReference type="SAM" id="MobiDB-lite"/>
    </source>
</evidence>
<dbReference type="PANTHER" id="PTHR15036:SF85">
    <property type="entry name" value="SP2353, ISOFORM A"/>
    <property type="match status" value="1"/>
</dbReference>
<proteinExistence type="predicted"/>
<gene>
    <name evidence="6" type="primary">LOC117237783</name>
</gene>
<evidence type="ECO:0000256" key="3">
    <source>
        <dbReference type="SAM" id="SignalP"/>
    </source>
</evidence>
<keyword evidence="5" id="KW-1185">Reference proteome</keyword>
<evidence type="ECO:0000313" key="6">
    <source>
        <dbReference type="RefSeq" id="XP_033358004.1"/>
    </source>
</evidence>
<dbReference type="Proteomes" id="UP000504631">
    <property type="component" value="Unplaced"/>
</dbReference>
<dbReference type="Gene3D" id="2.60.120.200">
    <property type="match status" value="1"/>
</dbReference>
<feature type="chain" id="PRO_5026761098" evidence="3">
    <location>
        <begin position="27"/>
        <end position="393"/>
    </location>
</feature>
<dbReference type="InterPro" id="IPR013320">
    <property type="entry name" value="ConA-like_dom_sf"/>
</dbReference>
<dbReference type="CDD" id="cd00110">
    <property type="entry name" value="LamG"/>
    <property type="match status" value="1"/>
</dbReference>
<name>A0A6J3L1L3_9HYME</name>
<sequence>MHSSLVTSNTGALMPFLVVLLGQVATSFVLEGSATSYAQFRKWNAGLNGTLEFEFKTEQGNGLLLYTDDGGTYDFFEVKLVESALRLRYNLGGGAQIVTVGHDLGDGHWHKVQITRCNENTTLTVDGVSAVSTSRGKEFEFGKLAGNSDVYVGGMPSWYNSKLTLLALPSVIFEPRFNGFIRNLVYADGENMVPRRQEMKSRDAKCGGFPCVENIKRKSPRRSEKSETASEERDASAYTPFMPLPPAGNFQLRSRSVSVYPNTFLPRIEPSKLLFPGDQIHLITGNGVILKVLMTIVLGSITNPRSTGWQMRLLLHSPSGTALTCPQYKWNCPYFFKAQVELNLLIHSPSGTELTCLQSKWNCPYFSKAQVELNLFVHSPSGTELTCPQSKWN</sequence>
<keyword evidence="3" id="KW-0732">Signal</keyword>
<dbReference type="RefSeq" id="XP_033358004.1">
    <property type="nucleotide sequence ID" value="XM_033502113.1"/>
</dbReference>
<dbReference type="SUPFAM" id="SSF49899">
    <property type="entry name" value="Concanavalin A-like lectins/glucanases"/>
    <property type="match status" value="1"/>
</dbReference>
<dbReference type="InterPro" id="IPR001791">
    <property type="entry name" value="Laminin_G"/>
</dbReference>
<evidence type="ECO:0000259" key="4">
    <source>
        <dbReference type="PROSITE" id="PS50025"/>
    </source>
</evidence>
<organism evidence="5 6">
    <name type="scientific">Bombus vosnesenskii</name>
    <dbReference type="NCBI Taxonomy" id="207650"/>
    <lineage>
        <taxon>Eukaryota</taxon>
        <taxon>Metazoa</taxon>
        <taxon>Ecdysozoa</taxon>
        <taxon>Arthropoda</taxon>
        <taxon>Hexapoda</taxon>
        <taxon>Insecta</taxon>
        <taxon>Pterygota</taxon>
        <taxon>Neoptera</taxon>
        <taxon>Endopterygota</taxon>
        <taxon>Hymenoptera</taxon>
        <taxon>Apocrita</taxon>
        <taxon>Aculeata</taxon>
        <taxon>Apoidea</taxon>
        <taxon>Anthophila</taxon>
        <taxon>Apidae</taxon>
        <taxon>Bombus</taxon>
        <taxon>Pyrobombus</taxon>
    </lineage>
</organism>
<reference evidence="6" key="1">
    <citation type="submission" date="2025-08" db="UniProtKB">
        <authorList>
            <consortium name="RefSeq"/>
        </authorList>
    </citation>
    <scope>IDENTIFICATION</scope>
    <source>
        <tissue evidence="6">Muscle</tissue>
    </source>
</reference>
<dbReference type="PANTHER" id="PTHR15036">
    <property type="entry name" value="PIKACHURIN-LIKE PROTEIN"/>
    <property type="match status" value="1"/>
</dbReference>